<name>A0A1I1XPA0_9BURK</name>
<dbReference type="STRING" id="32040.SAMN04489710_113100"/>
<keyword evidence="1" id="KW-0175">Coiled coil</keyword>
<keyword evidence="4" id="KW-1185">Reference proteome</keyword>
<evidence type="ECO:0000313" key="4">
    <source>
        <dbReference type="Proteomes" id="UP000199517"/>
    </source>
</evidence>
<proteinExistence type="predicted"/>
<reference evidence="4" key="1">
    <citation type="submission" date="2016-10" db="EMBL/GenBank/DDBJ databases">
        <authorList>
            <person name="Varghese N."/>
            <person name="Submissions S."/>
        </authorList>
    </citation>
    <scope>NUCLEOTIDE SEQUENCE [LARGE SCALE GENOMIC DNA]</scope>
    <source>
        <strain evidence="4">DSM 7481</strain>
    </source>
</reference>
<dbReference type="RefSeq" id="WP_092955328.1">
    <property type="nucleotide sequence ID" value="NZ_FOMQ01000013.1"/>
</dbReference>
<dbReference type="EMBL" id="FOMQ01000013">
    <property type="protein sequence ID" value="SFE07370.1"/>
    <property type="molecule type" value="Genomic_DNA"/>
</dbReference>
<protein>
    <submittedName>
        <fullName evidence="3">Uncharacterized protein</fullName>
    </submittedName>
</protein>
<dbReference type="Proteomes" id="UP000199517">
    <property type="component" value="Unassembled WGS sequence"/>
</dbReference>
<gene>
    <name evidence="3" type="ORF">SAMN04489710_113100</name>
</gene>
<evidence type="ECO:0000256" key="1">
    <source>
        <dbReference type="SAM" id="Coils"/>
    </source>
</evidence>
<feature type="region of interest" description="Disordered" evidence="2">
    <location>
        <begin position="130"/>
        <end position="151"/>
    </location>
</feature>
<evidence type="ECO:0000256" key="2">
    <source>
        <dbReference type="SAM" id="MobiDB-lite"/>
    </source>
</evidence>
<feature type="coiled-coil region" evidence="1">
    <location>
        <begin position="83"/>
        <end position="110"/>
    </location>
</feature>
<accession>A0A1I1XPA0</accession>
<sequence length="151" mass="17039">MKKSRAPDLTQEVLQKVLDTLDGWKGKLTWELLLDAVEKFSGHKYSRFTFADYPKIANAFAIRKDSLRGTLPRTRGEPRDERVRASLQRAERLEAKVARLESENALLTEQFVIWAINAERKGVTMDMLNAPLPKPNEGTKGAKNGKRAATS</sequence>
<organism evidence="3 4">
    <name type="scientific">Paracidovorax konjaci</name>
    <dbReference type="NCBI Taxonomy" id="32040"/>
    <lineage>
        <taxon>Bacteria</taxon>
        <taxon>Pseudomonadati</taxon>
        <taxon>Pseudomonadota</taxon>
        <taxon>Betaproteobacteria</taxon>
        <taxon>Burkholderiales</taxon>
        <taxon>Comamonadaceae</taxon>
        <taxon>Paracidovorax</taxon>
    </lineage>
</organism>
<evidence type="ECO:0000313" key="3">
    <source>
        <dbReference type="EMBL" id="SFE07370.1"/>
    </source>
</evidence>
<dbReference type="AlphaFoldDB" id="A0A1I1XPA0"/>
<dbReference type="OrthoDB" id="8702396at2"/>